<feature type="region of interest" description="Disordered" evidence="1">
    <location>
        <begin position="95"/>
        <end position="114"/>
    </location>
</feature>
<gene>
    <name evidence="2" type="ORF">QWI33_13950</name>
</gene>
<organism evidence="2 3">
    <name type="scientific">Glycomyces tritici</name>
    <dbReference type="NCBI Taxonomy" id="2665176"/>
    <lineage>
        <taxon>Bacteria</taxon>
        <taxon>Bacillati</taxon>
        <taxon>Actinomycetota</taxon>
        <taxon>Actinomycetes</taxon>
        <taxon>Glycomycetales</taxon>
        <taxon>Glycomycetaceae</taxon>
        <taxon>Glycomyces</taxon>
    </lineage>
</organism>
<evidence type="ECO:0000313" key="3">
    <source>
        <dbReference type="Proteomes" id="UP001171902"/>
    </source>
</evidence>
<comment type="caution">
    <text evidence="2">The sequence shown here is derived from an EMBL/GenBank/DDBJ whole genome shotgun (WGS) entry which is preliminary data.</text>
</comment>
<keyword evidence="3" id="KW-1185">Reference proteome</keyword>
<protein>
    <submittedName>
        <fullName evidence="2">Uncharacterized protein</fullName>
    </submittedName>
</protein>
<evidence type="ECO:0000313" key="2">
    <source>
        <dbReference type="EMBL" id="MDN3240834.1"/>
    </source>
</evidence>
<reference evidence="2" key="1">
    <citation type="submission" date="2023-06" db="EMBL/GenBank/DDBJ databases">
        <title>Gycomyces niveus sp.nov., a novel actinomycete isolated from soil in Shouguang.</title>
        <authorList>
            <person name="Yang X."/>
            <person name="Zhao J."/>
        </authorList>
    </citation>
    <scope>NUCLEOTIDE SEQUENCE</scope>
    <source>
        <strain evidence="2">NEAU C2</strain>
    </source>
</reference>
<proteinExistence type="predicted"/>
<name>A0ABT7YQA8_9ACTN</name>
<dbReference type="RefSeq" id="WP_289957749.1">
    <property type="nucleotide sequence ID" value="NZ_JAUEMJ010000003.1"/>
</dbReference>
<accession>A0ABT7YQA8</accession>
<dbReference type="EMBL" id="JAUEMJ010000003">
    <property type="protein sequence ID" value="MDN3240834.1"/>
    <property type="molecule type" value="Genomic_DNA"/>
</dbReference>
<evidence type="ECO:0000256" key="1">
    <source>
        <dbReference type="SAM" id="MobiDB-lite"/>
    </source>
</evidence>
<sequence length="114" mass="11609">MVQGLPGEVHRVLGPQLLGVHAGGEPAVVELHDRVAVEAVEPVAGLGEGLGQFGAFAELGPHQVSGDHEPRAGLGDRGAVAQLGDAALDHQLAVLGPHGREPAQRHGPGRDVLV</sequence>
<dbReference type="Proteomes" id="UP001171902">
    <property type="component" value="Unassembled WGS sequence"/>
</dbReference>